<dbReference type="RefSeq" id="XP_014149206.1">
    <property type="nucleotide sequence ID" value="XM_014293731.1"/>
</dbReference>
<evidence type="ECO:0008006" key="10">
    <source>
        <dbReference type="Google" id="ProtNLM"/>
    </source>
</evidence>
<dbReference type="GO" id="GO:0020037">
    <property type="term" value="F:heme binding"/>
    <property type="evidence" value="ECO:0007669"/>
    <property type="project" value="InterPro"/>
</dbReference>
<keyword evidence="2 7" id="KW-0349">Heme</keyword>
<dbReference type="PRINTS" id="PR00465">
    <property type="entry name" value="EP450IV"/>
</dbReference>
<dbReference type="Gene3D" id="1.10.630.10">
    <property type="entry name" value="Cytochrome P450"/>
    <property type="match status" value="1"/>
</dbReference>
<dbReference type="OrthoDB" id="1055148at2759"/>
<dbReference type="InterPro" id="IPR050196">
    <property type="entry name" value="Cytochrome_P450_Monoox"/>
</dbReference>
<evidence type="ECO:0000256" key="7">
    <source>
        <dbReference type="PIRSR" id="PIRSR602403-1"/>
    </source>
</evidence>
<dbReference type="Pfam" id="PF00067">
    <property type="entry name" value="p450"/>
    <property type="match status" value="1"/>
</dbReference>
<dbReference type="AlphaFoldDB" id="A0A0L0FEV0"/>
<protein>
    <recommendedName>
        <fullName evidence="10">Cytochrome P450</fullName>
    </recommendedName>
</protein>
<evidence type="ECO:0000256" key="5">
    <source>
        <dbReference type="ARBA" id="ARBA00023004"/>
    </source>
</evidence>
<evidence type="ECO:0000256" key="2">
    <source>
        <dbReference type="ARBA" id="ARBA00022617"/>
    </source>
</evidence>
<keyword evidence="3 7" id="KW-0479">Metal-binding</keyword>
<comment type="similarity">
    <text evidence="1">Belongs to the cytochrome P450 family.</text>
</comment>
<dbReference type="STRING" id="667725.A0A0L0FEV0"/>
<dbReference type="GO" id="GO:0016705">
    <property type="term" value="F:oxidoreductase activity, acting on paired donors, with incorporation or reduction of molecular oxygen"/>
    <property type="evidence" value="ECO:0007669"/>
    <property type="project" value="InterPro"/>
</dbReference>
<keyword evidence="9" id="KW-1185">Reference proteome</keyword>
<keyword evidence="4" id="KW-0560">Oxidoreductase</keyword>
<dbReference type="EMBL" id="KQ243708">
    <property type="protein sequence ID" value="KNC75304.1"/>
    <property type="molecule type" value="Genomic_DNA"/>
</dbReference>
<dbReference type="InterPro" id="IPR002403">
    <property type="entry name" value="Cyt_P450_E_grp-IV"/>
</dbReference>
<dbReference type="PANTHER" id="PTHR24291:SF50">
    <property type="entry name" value="BIFUNCTIONAL ALBAFLAVENONE MONOOXYGENASE_TERPENE SYNTHASE"/>
    <property type="match status" value="1"/>
</dbReference>
<evidence type="ECO:0000256" key="4">
    <source>
        <dbReference type="ARBA" id="ARBA00023002"/>
    </source>
</evidence>
<name>A0A0L0FEV0_9EUKA</name>
<organism evidence="8 9">
    <name type="scientific">Sphaeroforma arctica JP610</name>
    <dbReference type="NCBI Taxonomy" id="667725"/>
    <lineage>
        <taxon>Eukaryota</taxon>
        <taxon>Ichthyosporea</taxon>
        <taxon>Ichthyophonida</taxon>
        <taxon>Sphaeroforma</taxon>
    </lineage>
</organism>
<evidence type="ECO:0000256" key="1">
    <source>
        <dbReference type="ARBA" id="ARBA00010617"/>
    </source>
</evidence>
<dbReference type="GO" id="GO:0005506">
    <property type="term" value="F:iron ion binding"/>
    <property type="evidence" value="ECO:0007669"/>
    <property type="project" value="InterPro"/>
</dbReference>
<dbReference type="SUPFAM" id="SSF48264">
    <property type="entry name" value="Cytochrome P450"/>
    <property type="match status" value="1"/>
</dbReference>
<sequence length="192" mass="21321">MLCKRCDGDRKQIMGEALGKLLFDLHVTYYLMIGSYGREIIQPLTTADGYTILTGSHLIVPFSTMRSPRVYLNPDEIQPQRHNPEAWAEFSPEYVEQANQFEAQKGPDWVRPGQSGFGAGAHPCVGKRFAMMEISIVVSALVARFGFERVQPKVGLPAHDNDQAALIMLPKHDVIRNYTAKSESGLVSKGGE</sequence>
<proteinExistence type="inferred from homology"/>
<dbReference type="InterPro" id="IPR036396">
    <property type="entry name" value="Cyt_P450_sf"/>
</dbReference>
<comment type="cofactor">
    <cofactor evidence="7">
        <name>heme</name>
        <dbReference type="ChEBI" id="CHEBI:30413"/>
    </cofactor>
</comment>
<dbReference type="GeneID" id="25912671"/>
<evidence type="ECO:0000256" key="6">
    <source>
        <dbReference type="ARBA" id="ARBA00023033"/>
    </source>
</evidence>
<accession>A0A0L0FEV0</accession>
<dbReference type="GO" id="GO:0004497">
    <property type="term" value="F:monooxygenase activity"/>
    <property type="evidence" value="ECO:0007669"/>
    <property type="project" value="UniProtKB-KW"/>
</dbReference>
<dbReference type="PANTHER" id="PTHR24291">
    <property type="entry name" value="CYTOCHROME P450 FAMILY 4"/>
    <property type="match status" value="1"/>
</dbReference>
<keyword evidence="6" id="KW-0503">Monooxygenase</keyword>
<evidence type="ECO:0000313" key="8">
    <source>
        <dbReference type="EMBL" id="KNC75304.1"/>
    </source>
</evidence>
<evidence type="ECO:0000256" key="3">
    <source>
        <dbReference type="ARBA" id="ARBA00022723"/>
    </source>
</evidence>
<keyword evidence="5 7" id="KW-0408">Iron</keyword>
<reference evidence="8 9" key="1">
    <citation type="submission" date="2011-02" db="EMBL/GenBank/DDBJ databases">
        <title>The Genome Sequence of Sphaeroforma arctica JP610.</title>
        <authorList>
            <consortium name="The Broad Institute Genome Sequencing Platform"/>
            <person name="Russ C."/>
            <person name="Cuomo C."/>
            <person name="Young S.K."/>
            <person name="Zeng Q."/>
            <person name="Gargeya S."/>
            <person name="Alvarado L."/>
            <person name="Berlin A."/>
            <person name="Chapman S.B."/>
            <person name="Chen Z."/>
            <person name="Freedman E."/>
            <person name="Gellesch M."/>
            <person name="Goldberg J."/>
            <person name="Griggs A."/>
            <person name="Gujja S."/>
            <person name="Heilman E."/>
            <person name="Heiman D."/>
            <person name="Howarth C."/>
            <person name="Mehta T."/>
            <person name="Neiman D."/>
            <person name="Pearson M."/>
            <person name="Roberts A."/>
            <person name="Saif S."/>
            <person name="Shea T."/>
            <person name="Shenoy N."/>
            <person name="Sisk P."/>
            <person name="Stolte C."/>
            <person name="Sykes S."/>
            <person name="White J."/>
            <person name="Yandava C."/>
            <person name="Burger G."/>
            <person name="Gray M.W."/>
            <person name="Holland P.W.H."/>
            <person name="King N."/>
            <person name="Lang F.B.F."/>
            <person name="Roger A.J."/>
            <person name="Ruiz-Trillo I."/>
            <person name="Haas B."/>
            <person name="Nusbaum C."/>
            <person name="Birren B."/>
        </authorList>
    </citation>
    <scope>NUCLEOTIDE SEQUENCE [LARGE SCALE GENOMIC DNA]</scope>
    <source>
        <strain evidence="8 9">JP610</strain>
    </source>
</reference>
<dbReference type="Proteomes" id="UP000054560">
    <property type="component" value="Unassembled WGS sequence"/>
</dbReference>
<gene>
    <name evidence="8" type="ORF">SARC_12167</name>
</gene>
<evidence type="ECO:0000313" key="9">
    <source>
        <dbReference type="Proteomes" id="UP000054560"/>
    </source>
</evidence>
<feature type="binding site" description="axial binding residue" evidence="7">
    <location>
        <position position="124"/>
    </location>
    <ligand>
        <name>heme</name>
        <dbReference type="ChEBI" id="CHEBI:30413"/>
    </ligand>
    <ligandPart>
        <name>Fe</name>
        <dbReference type="ChEBI" id="CHEBI:18248"/>
    </ligandPart>
</feature>
<dbReference type="InterPro" id="IPR001128">
    <property type="entry name" value="Cyt_P450"/>
</dbReference>